<dbReference type="GeneID" id="76043580"/>
<accession>A0A0R2K769</accession>
<dbReference type="SFLD" id="SFLDS00005">
    <property type="entry name" value="Isoprenoid_Synthase_Type_I"/>
    <property type="match status" value="1"/>
</dbReference>
<keyword evidence="8" id="KW-0414">Isoprene biosynthesis</keyword>
<dbReference type="Proteomes" id="UP000051749">
    <property type="component" value="Unassembled WGS sequence"/>
</dbReference>
<evidence type="ECO:0000256" key="9">
    <source>
        <dbReference type="ARBA" id="ARBA00032380"/>
    </source>
</evidence>
<dbReference type="RefSeq" id="WP_057806245.1">
    <property type="nucleotide sequence ID" value="NZ_BJYP01000005.1"/>
</dbReference>
<evidence type="ECO:0000256" key="7">
    <source>
        <dbReference type="ARBA" id="ARBA00022842"/>
    </source>
</evidence>
<dbReference type="SFLD" id="SFLDG01017">
    <property type="entry name" value="Polyprenyl_Transferase_Like"/>
    <property type="match status" value="1"/>
</dbReference>
<evidence type="ECO:0000313" key="15">
    <source>
        <dbReference type="Proteomes" id="UP000051749"/>
    </source>
</evidence>
<dbReference type="GO" id="GO:0004337">
    <property type="term" value="F:(2E,6E)-farnesyl diphosphate synthase activity"/>
    <property type="evidence" value="ECO:0007669"/>
    <property type="project" value="UniProtKB-EC"/>
</dbReference>
<dbReference type="Pfam" id="PF00348">
    <property type="entry name" value="polyprenyl_synt"/>
    <property type="match status" value="1"/>
</dbReference>
<dbReference type="Proteomes" id="UP000182818">
    <property type="component" value="Unassembled WGS sequence"/>
</dbReference>
<comment type="cofactor">
    <cofactor evidence="1">
        <name>Mg(2+)</name>
        <dbReference type="ChEBI" id="CHEBI:18420"/>
    </cofactor>
</comment>
<comment type="similarity">
    <text evidence="2 12">Belongs to the FPP/GGPP synthase family.</text>
</comment>
<dbReference type="InterPro" id="IPR000092">
    <property type="entry name" value="Polyprenyl_synt"/>
</dbReference>
<dbReference type="NCBIfam" id="NF045485">
    <property type="entry name" value="FPPsyn"/>
    <property type="match status" value="1"/>
</dbReference>
<evidence type="ECO:0000256" key="3">
    <source>
        <dbReference type="ARBA" id="ARBA00012439"/>
    </source>
</evidence>
<evidence type="ECO:0000256" key="12">
    <source>
        <dbReference type="RuleBase" id="RU004466"/>
    </source>
</evidence>
<sequence>MIKNKVTLNFIQKYTPILNDFLKTSLPTSITNSQLSASMQYSVFAGGKRLRPLLLLAMVKTTETKVNLNTVQVAASLELLHTYSLIHDDLPAMDNDDLRRGVPTNHKKYGEALAILAGDGLLTLAFEWLATTKYNSQITSQLTQALAHAAGPAGMVAGQASDVLGEKEQLTFEQLKKLHKQKTGALITYTAEAAGIITNSDSETQKNLKMFAENFGLAFQIFDDLEDVLGTEKMMGKAVHKDAGEHKNTYPGIRGLAQTKRDLIQCVSNCQSALIKLQDSGVSIELLQGFLEYFQLNEEEK</sequence>
<keyword evidence="7" id="KW-0460">Magnesium</keyword>
<evidence type="ECO:0000313" key="14">
    <source>
        <dbReference type="EMBL" id="SER14437.1"/>
    </source>
</evidence>
<keyword evidence="6" id="KW-0479">Metal-binding</keyword>
<evidence type="ECO:0000256" key="8">
    <source>
        <dbReference type="ARBA" id="ARBA00023229"/>
    </source>
</evidence>
<dbReference type="GO" id="GO:0005737">
    <property type="term" value="C:cytoplasm"/>
    <property type="evidence" value="ECO:0007669"/>
    <property type="project" value="UniProtKB-ARBA"/>
</dbReference>
<dbReference type="PROSITE" id="PS00444">
    <property type="entry name" value="POLYPRENYL_SYNTHASE_2"/>
    <property type="match status" value="1"/>
</dbReference>
<comment type="caution">
    <text evidence="13">The sequence shown here is derived from an EMBL/GenBank/DDBJ whole genome shotgun (WGS) entry which is preliminary data.</text>
</comment>
<protein>
    <recommendedName>
        <fullName evidence="4">Farnesyl diphosphate synthase</fullName>
        <ecNumber evidence="3">2.5.1.10</ecNumber>
    </recommendedName>
    <alternativeName>
        <fullName evidence="10">(2E,6E)-farnesyl diphosphate synthase</fullName>
    </alternativeName>
    <alternativeName>
        <fullName evidence="9">Geranyltranstransferase</fullName>
    </alternativeName>
</protein>
<name>A0A0R2K769_9LACO</name>
<dbReference type="PATRIC" id="fig|319653.3.peg.218"/>
<dbReference type="EMBL" id="FOGK01000002">
    <property type="protein sequence ID" value="SER14437.1"/>
    <property type="molecule type" value="Genomic_DNA"/>
</dbReference>
<dbReference type="CDD" id="cd00685">
    <property type="entry name" value="Trans_IPPS_HT"/>
    <property type="match status" value="1"/>
</dbReference>
<evidence type="ECO:0000256" key="6">
    <source>
        <dbReference type="ARBA" id="ARBA00022723"/>
    </source>
</evidence>
<dbReference type="FunFam" id="1.10.600.10:FF:000001">
    <property type="entry name" value="Geranylgeranyl diphosphate synthase"/>
    <property type="match status" value="1"/>
</dbReference>
<dbReference type="EMBL" id="JQBY01000010">
    <property type="protein sequence ID" value="KRN82458.1"/>
    <property type="molecule type" value="Genomic_DNA"/>
</dbReference>
<dbReference type="SUPFAM" id="SSF48576">
    <property type="entry name" value="Terpenoid synthases"/>
    <property type="match status" value="1"/>
</dbReference>
<dbReference type="InterPro" id="IPR053378">
    <property type="entry name" value="Prenyl_diphosphate_synthase"/>
</dbReference>
<dbReference type="PANTHER" id="PTHR43281">
    <property type="entry name" value="FARNESYL DIPHOSPHATE SYNTHASE"/>
    <property type="match status" value="1"/>
</dbReference>
<dbReference type="GO" id="GO:0046872">
    <property type="term" value="F:metal ion binding"/>
    <property type="evidence" value="ECO:0007669"/>
    <property type="project" value="UniProtKB-KW"/>
</dbReference>
<dbReference type="EC" id="2.5.1.10" evidence="3"/>
<evidence type="ECO:0000313" key="13">
    <source>
        <dbReference type="EMBL" id="KRN82458.1"/>
    </source>
</evidence>
<keyword evidence="16" id="KW-1185">Reference proteome</keyword>
<dbReference type="OrthoDB" id="9805316at2"/>
<evidence type="ECO:0000313" key="16">
    <source>
        <dbReference type="Proteomes" id="UP000182818"/>
    </source>
</evidence>
<dbReference type="Gene3D" id="1.10.600.10">
    <property type="entry name" value="Farnesyl Diphosphate Synthase"/>
    <property type="match status" value="1"/>
</dbReference>
<reference evidence="13 15" key="1">
    <citation type="journal article" date="2015" name="Genome Announc.">
        <title>Expanding the biotechnology potential of lactobacilli through comparative genomics of 213 strains and associated genera.</title>
        <authorList>
            <person name="Sun Z."/>
            <person name="Harris H.M."/>
            <person name="McCann A."/>
            <person name="Guo C."/>
            <person name="Argimon S."/>
            <person name="Zhang W."/>
            <person name="Yang X."/>
            <person name="Jeffery I.B."/>
            <person name="Cooney J.C."/>
            <person name="Kagawa T.F."/>
            <person name="Liu W."/>
            <person name="Song Y."/>
            <person name="Salvetti E."/>
            <person name="Wrobel A."/>
            <person name="Rasinkangas P."/>
            <person name="Parkhill J."/>
            <person name="Rea M.C."/>
            <person name="O'Sullivan O."/>
            <person name="Ritari J."/>
            <person name="Douillard F.P."/>
            <person name="Paul Ross R."/>
            <person name="Yang R."/>
            <person name="Briner A.E."/>
            <person name="Felis G.E."/>
            <person name="de Vos W.M."/>
            <person name="Barrangou R."/>
            <person name="Klaenhammer T.R."/>
            <person name="Caufield P.W."/>
            <person name="Cui Y."/>
            <person name="Zhang H."/>
            <person name="O'Toole P.W."/>
        </authorList>
    </citation>
    <scope>NUCLEOTIDE SEQUENCE [LARGE SCALE GENOMIC DNA]</scope>
    <source>
        <strain evidence="13 15">DSM 22301</strain>
    </source>
</reference>
<dbReference type="STRING" id="319653.SAMN04487973_10250"/>
<proteinExistence type="inferred from homology"/>
<dbReference type="GO" id="GO:0016114">
    <property type="term" value="P:terpenoid biosynthetic process"/>
    <property type="evidence" value="ECO:0007669"/>
    <property type="project" value="UniProtKB-ARBA"/>
</dbReference>
<dbReference type="PANTHER" id="PTHR43281:SF1">
    <property type="entry name" value="FARNESYL DIPHOSPHATE SYNTHASE"/>
    <property type="match status" value="1"/>
</dbReference>
<evidence type="ECO:0000256" key="10">
    <source>
        <dbReference type="ARBA" id="ARBA00032873"/>
    </source>
</evidence>
<organism evidence="13 15">
    <name type="scientific">Pediococcus ethanolidurans</name>
    <dbReference type="NCBI Taxonomy" id="319653"/>
    <lineage>
        <taxon>Bacteria</taxon>
        <taxon>Bacillati</taxon>
        <taxon>Bacillota</taxon>
        <taxon>Bacilli</taxon>
        <taxon>Lactobacillales</taxon>
        <taxon>Lactobacillaceae</taxon>
        <taxon>Pediococcus</taxon>
    </lineage>
</organism>
<gene>
    <name evidence="13" type="ORF">IV87_GL000213</name>
    <name evidence="14" type="ORF">SAMN04487973_10250</name>
</gene>
<evidence type="ECO:0000256" key="5">
    <source>
        <dbReference type="ARBA" id="ARBA00022679"/>
    </source>
</evidence>
<dbReference type="PROSITE" id="PS00723">
    <property type="entry name" value="POLYPRENYL_SYNTHASE_1"/>
    <property type="match status" value="1"/>
</dbReference>
<evidence type="ECO:0000256" key="11">
    <source>
        <dbReference type="ARBA" id="ARBA00049399"/>
    </source>
</evidence>
<evidence type="ECO:0000256" key="1">
    <source>
        <dbReference type="ARBA" id="ARBA00001946"/>
    </source>
</evidence>
<dbReference type="InterPro" id="IPR008949">
    <property type="entry name" value="Isoprenoid_synthase_dom_sf"/>
</dbReference>
<evidence type="ECO:0000256" key="2">
    <source>
        <dbReference type="ARBA" id="ARBA00006706"/>
    </source>
</evidence>
<reference evidence="14 16" key="2">
    <citation type="submission" date="2016-10" db="EMBL/GenBank/DDBJ databases">
        <authorList>
            <person name="Varghese N."/>
            <person name="Submissions S."/>
        </authorList>
    </citation>
    <scope>NUCLEOTIDE SEQUENCE [LARGE SCALE GENOMIC DNA]</scope>
    <source>
        <strain evidence="14 16">CGMCC 1.3889</strain>
    </source>
</reference>
<comment type="catalytic activity">
    <reaction evidence="11">
        <text>isopentenyl diphosphate + (2E)-geranyl diphosphate = (2E,6E)-farnesyl diphosphate + diphosphate</text>
        <dbReference type="Rhea" id="RHEA:19361"/>
        <dbReference type="ChEBI" id="CHEBI:33019"/>
        <dbReference type="ChEBI" id="CHEBI:58057"/>
        <dbReference type="ChEBI" id="CHEBI:128769"/>
        <dbReference type="ChEBI" id="CHEBI:175763"/>
        <dbReference type="EC" id="2.5.1.10"/>
    </reaction>
</comment>
<keyword evidence="5 12" id="KW-0808">Transferase</keyword>
<dbReference type="InterPro" id="IPR033749">
    <property type="entry name" value="Polyprenyl_synt_CS"/>
</dbReference>
<evidence type="ECO:0000256" key="4">
    <source>
        <dbReference type="ARBA" id="ARBA00015100"/>
    </source>
</evidence>
<dbReference type="AlphaFoldDB" id="A0A0R2K769"/>